<comment type="subunit">
    <text evidence="5">Tetramer of two alpha and two beta chains.</text>
</comment>
<organism evidence="14 15">
    <name type="scientific">Caballeronia udeis</name>
    <dbReference type="NCBI Taxonomy" id="1232866"/>
    <lineage>
        <taxon>Bacteria</taxon>
        <taxon>Pseudomonadati</taxon>
        <taxon>Pseudomonadota</taxon>
        <taxon>Betaproteobacteria</taxon>
        <taxon>Burkholderiales</taxon>
        <taxon>Burkholderiaceae</taxon>
        <taxon>Caballeronia</taxon>
    </lineage>
</organism>
<evidence type="ECO:0000256" key="1">
    <source>
        <dbReference type="ARBA" id="ARBA00001933"/>
    </source>
</evidence>
<dbReference type="GO" id="GO:0004834">
    <property type="term" value="F:tryptophan synthase activity"/>
    <property type="evidence" value="ECO:0007669"/>
    <property type="project" value="UniProtKB-EC"/>
</dbReference>
<keyword evidence="10" id="KW-0057">Aromatic amino acid biosynthesis</keyword>
<proteinExistence type="inferred from homology"/>
<dbReference type="InterPro" id="IPR023026">
    <property type="entry name" value="Trp_synth_beta/beta-like"/>
</dbReference>
<reference evidence="14 15" key="1">
    <citation type="submission" date="2024-10" db="EMBL/GenBank/DDBJ databases">
        <authorList>
            <person name="Deangelis K."/>
            <person name="Huntemann M."/>
            <person name="Clum A."/>
            <person name="Wang J."/>
            <person name="Palaniappan K."/>
            <person name="Ritter S."/>
            <person name="Chen I.-M."/>
            <person name="Stamatis D."/>
            <person name="Reddy T."/>
            <person name="O'Malley R."/>
            <person name="Daum C."/>
            <person name="Ng V."/>
            <person name="Ivanova N."/>
            <person name="Kyrpides N."/>
            <person name="Woyke T."/>
        </authorList>
    </citation>
    <scope>NUCLEOTIDE SEQUENCE [LARGE SCALE GENOMIC DNA]</scope>
    <source>
        <strain evidence="14 15">GAS97</strain>
    </source>
</reference>
<dbReference type="Gene3D" id="3.40.50.1100">
    <property type="match status" value="2"/>
</dbReference>
<comment type="pathway">
    <text evidence="3">Amino-acid biosynthesis; L-tryptophan biosynthesis; L-tryptophan from chorismate: step 5/5.</text>
</comment>
<evidence type="ECO:0000256" key="6">
    <source>
        <dbReference type="ARBA" id="ARBA00012043"/>
    </source>
</evidence>
<keyword evidence="15" id="KW-1185">Reference proteome</keyword>
<evidence type="ECO:0000256" key="10">
    <source>
        <dbReference type="ARBA" id="ARBA00023141"/>
    </source>
</evidence>
<comment type="catalytic activity">
    <reaction evidence="12">
        <text>(1S,2R)-1-C-(indol-3-yl)glycerol 3-phosphate + L-serine = D-glyceraldehyde 3-phosphate + L-tryptophan + H2O</text>
        <dbReference type="Rhea" id="RHEA:10532"/>
        <dbReference type="ChEBI" id="CHEBI:15377"/>
        <dbReference type="ChEBI" id="CHEBI:33384"/>
        <dbReference type="ChEBI" id="CHEBI:57912"/>
        <dbReference type="ChEBI" id="CHEBI:58866"/>
        <dbReference type="ChEBI" id="CHEBI:59776"/>
        <dbReference type="EC" id="4.2.1.20"/>
    </reaction>
</comment>
<evidence type="ECO:0000256" key="8">
    <source>
        <dbReference type="ARBA" id="ARBA00022822"/>
    </source>
</evidence>
<dbReference type="EC" id="4.2.1.20" evidence="6"/>
<dbReference type="PANTHER" id="PTHR48077:SF6">
    <property type="entry name" value="TRYPTOPHAN SYNTHASE"/>
    <property type="match status" value="1"/>
</dbReference>
<evidence type="ECO:0000256" key="9">
    <source>
        <dbReference type="ARBA" id="ARBA00022898"/>
    </source>
</evidence>
<gene>
    <name evidence="14" type="ORF">ABH943_008703</name>
</gene>
<dbReference type="InterPro" id="IPR001926">
    <property type="entry name" value="TrpB-like_PALP"/>
</dbReference>
<evidence type="ECO:0000256" key="11">
    <source>
        <dbReference type="ARBA" id="ARBA00023239"/>
    </source>
</evidence>
<evidence type="ECO:0000313" key="14">
    <source>
        <dbReference type="EMBL" id="MFK4448659.1"/>
    </source>
</evidence>
<comment type="function">
    <text evidence="2">The beta subunit is responsible for the synthesis of L-tryptophan from indole and L-serine.</text>
</comment>
<dbReference type="PIRSF" id="PIRSF500824">
    <property type="entry name" value="TrpB_prok"/>
    <property type="match status" value="1"/>
</dbReference>
<dbReference type="EMBL" id="JBIYDN010000057">
    <property type="protein sequence ID" value="MFK4448659.1"/>
    <property type="molecule type" value="Genomic_DNA"/>
</dbReference>
<dbReference type="SUPFAM" id="SSF53686">
    <property type="entry name" value="Tryptophan synthase beta subunit-like PLP-dependent enzymes"/>
    <property type="match status" value="1"/>
</dbReference>
<keyword evidence="7" id="KW-0028">Amino-acid biosynthesis</keyword>
<reference evidence="14 15" key="2">
    <citation type="submission" date="2024-11" db="EMBL/GenBank/DDBJ databases">
        <title>Using genomics to understand microbial adaptation to soil warming.</title>
        <authorList>
            <person name="Deangelis K.M. PhD."/>
        </authorList>
    </citation>
    <scope>NUCLEOTIDE SEQUENCE [LARGE SCALE GENOMIC DNA]</scope>
    <source>
        <strain evidence="14 15">GAS97</strain>
    </source>
</reference>
<dbReference type="InterPro" id="IPR036052">
    <property type="entry name" value="TrpB-like_PALP_sf"/>
</dbReference>
<evidence type="ECO:0000313" key="15">
    <source>
        <dbReference type="Proteomes" id="UP001620514"/>
    </source>
</evidence>
<keyword evidence="11 14" id="KW-0456">Lyase</keyword>
<keyword evidence="9" id="KW-0663">Pyridoxal phosphate</keyword>
<dbReference type="PANTHER" id="PTHR48077">
    <property type="entry name" value="TRYPTOPHAN SYNTHASE-RELATED"/>
    <property type="match status" value="1"/>
</dbReference>
<protein>
    <recommendedName>
        <fullName evidence="6">tryptophan synthase</fullName>
        <ecNumber evidence="6">4.2.1.20</ecNumber>
    </recommendedName>
</protein>
<evidence type="ECO:0000256" key="4">
    <source>
        <dbReference type="ARBA" id="ARBA00009982"/>
    </source>
</evidence>
<comment type="caution">
    <text evidence="14">The sequence shown here is derived from an EMBL/GenBank/DDBJ whole genome shotgun (WGS) entry which is preliminary data.</text>
</comment>
<comment type="similarity">
    <text evidence="4">Belongs to the TrpB family.</text>
</comment>
<dbReference type="InterPro" id="IPR006316">
    <property type="entry name" value="Trp_synth_b-like"/>
</dbReference>
<dbReference type="RefSeq" id="WP_404615127.1">
    <property type="nucleotide sequence ID" value="NZ_JBIYDN010000057.1"/>
</dbReference>
<evidence type="ECO:0000256" key="12">
    <source>
        <dbReference type="ARBA" id="ARBA00049047"/>
    </source>
</evidence>
<evidence type="ECO:0000256" key="3">
    <source>
        <dbReference type="ARBA" id="ARBA00004733"/>
    </source>
</evidence>
<dbReference type="Pfam" id="PF00291">
    <property type="entry name" value="PALP"/>
    <property type="match status" value="1"/>
</dbReference>
<dbReference type="Proteomes" id="UP001620514">
    <property type="component" value="Unassembled WGS sequence"/>
</dbReference>
<sequence>MPVQHGTVTSKTCTIHSLCTCANKTEHFMHSLTQAEFLPTHWYNVLADLPFALPPDIAAPDRINKAESVKMQIPLSLVRQNSSRESQIAIPKQVLDIYRSWRPTPLIRAHRLERHLDTPARIYFKYEGGNASGSHKLSTAIAQSYYYRSAGVKRLTTGTGAGQWGTALAIGCQAFDMNCTVYMVGSSYQQKPYRRSMMQLHGAEILSSPSLRTAAGSRLVAEGKVDTGNIAFAVTEALEDALASEDTQLSVGSGETYSILHSTVIGLEAMKQLASINESVDIVLASLGAGSNFGGTALPFIGEHLRGGRAVRCVSVEPAACPKLTRGSYRYDYTDGSGLTPLQKMYTLGSHFKPPGMHSGGLRYHACSKVLSALYHHGEFEAVAYGQTDVFRSAVLFSRLEGILPAPESAHAVHGAIEEAIAARNADTPVTILFCVSGHGLFDLSAYDEFLSGRMEDAEVSGTEIARSLAALPVVDDLTSLRPQKT</sequence>
<evidence type="ECO:0000256" key="7">
    <source>
        <dbReference type="ARBA" id="ARBA00022605"/>
    </source>
</evidence>
<name>A0ABW8MY50_9BURK</name>
<dbReference type="NCBIfam" id="NF009057">
    <property type="entry name" value="PRK12391.1"/>
    <property type="match status" value="1"/>
</dbReference>
<feature type="domain" description="Tryptophan synthase beta chain-like PALP" evidence="13">
    <location>
        <begin position="100"/>
        <end position="433"/>
    </location>
</feature>
<accession>A0ABW8MY50</accession>
<evidence type="ECO:0000256" key="5">
    <source>
        <dbReference type="ARBA" id="ARBA00011270"/>
    </source>
</evidence>
<dbReference type="PIRSF" id="PIRSF001413">
    <property type="entry name" value="Trp_syn_beta"/>
    <property type="match status" value="1"/>
</dbReference>
<evidence type="ECO:0000259" key="13">
    <source>
        <dbReference type="Pfam" id="PF00291"/>
    </source>
</evidence>
<comment type="cofactor">
    <cofactor evidence="1">
        <name>pyridoxal 5'-phosphate</name>
        <dbReference type="ChEBI" id="CHEBI:597326"/>
    </cofactor>
</comment>
<keyword evidence="8" id="KW-0822">Tryptophan biosynthesis</keyword>
<evidence type="ECO:0000256" key="2">
    <source>
        <dbReference type="ARBA" id="ARBA00002786"/>
    </source>
</evidence>